<dbReference type="RefSeq" id="WP_326840639.1">
    <property type="nucleotide sequence ID" value="NZ_SVNY01000005.1"/>
</dbReference>
<name>A0A928KYZ6_9FIRM</name>
<feature type="transmembrane region" description="Helical" evidence="6">
    <location>
        <begin position="219"/>
        <end position="238"/>
    </location>
</feature>
<dbReference type="PANTHER" id="PTHR34857:SF2">
    <property type="entry name" value="SLL0384 PROTEIN"/>
    <property type="match status" value="1"/>
</dbReference>
<dbReference type="EMBL" id="SVNY01000005">
    <property type="protein sequence ID" value="MBE6834012.1"/>
    <property type="molecule type" value="Genomic_DNA"/>
</dbReference>
<dbReference type="InterPro" id="IPR051611">
    <property type="entry name" value="ECF_transporter_component"/>
</dbReference>
<evidence type="ECO:0000256" key="6">
    <source>
        <dbReference type="SAM" id="Phobius"/>
    </source>
</evidence>
<dbReference type="Pfam" id="PF02361">
    <property type="entry name" value="CbiQ"/>
    <property type="match status" value="1"/>
</dbReference>
<dbReference type="PANTHER" id="PTHR34857">
    <property type="entry name" value="SLL0384 PROTEIN"/>
    <property type="match status" value="1"/>
</dbReference>
<dbReference type="AlphaFoldDB" id="A0A928KYZ6"/>
<keyword evidence="4 6" id="KW-1133">Transmembrane helix</keyword>
<keyword evidence="5 6" id="KW-0472">Membrane</keyword>
<gene>
    <name evidence="7" type="ORF">E7512_10650</name>
</gene>
<feature type="transmembrane region" description="Helical" evidence="6">
    <location>
        <begin position="44"/>
        <end position="60"/>
    </location>
</feature>
<evidence type="ECO:0000313" key="7">
    <source>
        <dbReference type="EMBL" id="MBE6834012.1"/>
    </source>
</evidence>
<dbReference type="InterPro" id="IPR003339">
    <property type="entry name" value="ABC/ECF_trnsptr_transmembrane"/>
</dbReference>
<evidence type="ECO:0000256" key="1">
    <source>
        <dbReference type="ARBA" id="ARBA00004141"/>
    </source>
</evidence>
<comment type="subcellular location">
    <subcellularLocation>
        <location evidence="1">Membrane</location>
        <topology evidence="1">Multi-pass membrane protein</topology>
    </subcellularLocation>
</comment>
<organism evidence="7 8">
    <name type="scientific">Faecalispora sporosphaeroides</name>
    <dbReference type="NCBI Taxonomy" id="1549"/>
    <lineage>
        <taxon>Bacteria</taxon>
        <taxon>Bacillati</taxon>
        <taxon>Bacillota</taxon>
        <taxon>Clostridia</taxon>
        <taxon>Eubacteriales</taxon>
        <taxon>Oscillospiraceae</taxon>
        <taxon>Faecalispora</taxon>
    </lineage>
</organism>
<evidence type="ECO:0000256" key="2">
    <source>
        <dbReference type="ARBA" id="ARBA00022475"/>
    </source>
</evidence>
<protein>
    <submittedName>
        <fullName evidence="7">Energy-coupling factor transporter transmembrane protein EcfT</fullName>
    </submittedName>
</protein>
<dbReference type="Proteomes" id="UP000754750">
    <property type="component" value="Unassembled WGS sequence"/>
</dbReference>
<keyword evidence="3 6" id="KW-0812">Transmembrane</keyword>
<keyword evidence="2" id="KW-1003">Cell membrane</keyword>
<evidence type="ECO:0000256" key="3">
    <source>
        <dbReference type="ARBA" id="ARBA00022692"/>
    </source>
</evidence>
<dbReference type="CDD" id="cd16914">
    <property type="entry name" value="EcfT"/>
    <property type="match status" value="1"/>
</dbReference>
<reference evidence="7" key="1">
    <citation type="submission" date="2019-04" db="EMBL/GenBank/DDBJ databases">
        <title>Evolution of Biomass-Degrading Anaerobic Consortia Revealed by Metagenomics.</title>
        <authorList>
            <person name="Peng X."/>
        </authorList>
    </citation>
    <scope>NUCLEOTIDE SEQUENCE</scope>
    <source>
        <strain evidence="7">SIG551</strain>
    </source>
</reference>
<dbReference type="GO" id="GO:0005886">
    <property type="term" value="C:plasma membrane"/>
    <property type="evidence" value="ECO:0007669"/>
    <property type="project" value="UniProtKB-ARBA"/>
</dbReference>
<accession>A0A928KYZ6</accession>
<comment type="caution">
    <text evidence="7">The sequence shown here is derived from an EMBL/GenBank/DDBJ whole genome shotgun (WGS) entry which is preliminary data.</text>
</comment>
<evidence type="ECO:0000256" key="4">
    <source>
        <dbReference type="ARBA" id="ARBA00022989"/>
    </source>
</evidence>
<feature type="transmembrane region" description="Helical" evidence="6">
    <location>
        <begin position="21"/>
        <end position="38"/>
    </location>
</feature>
<sequence>MPAFLLNSNTGKRTLTLDPRTKLLLLVTMAVFVLGGLGGAKMESFRLVISVMPLFFLLFSRKWRAAVTFALLFSTFYWMQIYLIPVTSGFVNFMVIAMTGIVTRFMPSIAMAYFVMSTTTVSEFVAAMERMRLPEQIVIPMSVIFRFFPTVGEEFTAINDAMRMRGVRFGGGKVTAMLEYRLIPMMICSVKIGEELSASALTRGLGAPVKRTNICRIGFRLPDAIVLALCLLAFGMWIRNSLFV</sequence>
<evidence type="ECO:0000313" key="8">
    <source>
        <dbReference type="Proteomes" id="UP000754750"/>
    </source>
</evidence>
<evidence type="ECO:0000256" key="5">
    <source>
        <dbReference type="ARBA" id="ARBA00023136"/>
    </source>
</evidence>
<proteinExistence type="predicted"/>